<organism evidence="2 3">
    <name type="scientific">Cyclocybe aegerita</name>
    <name type="common">Black poplar mushroom</name>
    <name type="synonym">Agrocybe aegerita</name>
    <dbReference type="NCBI Taxonomy" id="1973307"/>
    <lineage>
        <taxon>Eukaryota</taxon>
        <taxon>Fungi</taxon>
        <taxon>Dikarya</taxon>
        <taxon>Basidiomycota</taxon>
        <taxon>Agaricomycotina</taxon>
        <taxon>Agaricomycetes</taxon>
        <taxon>Agaricomycetidae</taxon>
        <taxon>Agaricales</taxon>
        <taxon>Agaricineae</taxon>
        <taxon>Bolbitiaceae</taxon>
        <taxon>Cyclocybe</taxon>
    </lineage>
</organism>
<gene>
    <name evidence="2" type="ORF">AAE3_LOCUS3197</name>
</gene>
<reference evidence="2 3" key="1">
    <citation type="submission" date="2020-01" db="EMBL/GenBank/DDBJ databases">
        <authorList>
            <person name="Gupta K D."/>
        </authorList>
    </citation>
    <scope>NUCLEOTIDE SEQUENCE [LARGE SCALE GENOMIC DNA]</scope>
</reference>
<comment type="caution">
    <text evidence="2">The sequence shown here is derived from an EMBL/GenBank/DDBJ whole genome shotgun (WGS) entry which is preliminary data.</text>
</comment>
<dbReference type="AlphaFoldDB" id="A0A8S0VXN6"/>
<sequence length="127" mass="14218">MSAIPSRWLVNEAQCAYSLRFPLVIGANPFHVAQAWCIDTYQHSALIDCEASYGLSFDSIWTSDDMEGRLVLHHGELLDQTSSSLWQPTAEPSSNYEMADATLAKILHDRSRAQEPPARGRMKRPAL</sequence>
<keyword evidence="3" id="KW-1185">Reference proteome</keyword>
<accession>A0A8S0VXN6</accession>
<dbReference type="EMBL" id="CACVBS010000031">
    <property type="protein sequence ID" value="CAA7261081.1"/>
    <property type="molecule type" value="Genomic_DNA"/>
</dbReference>
<feature type="region of interest" description="Disordered" evidence="1">
    <location>
        <begin position="107"/>
        <end position="127"/>
    </location>
</feature>
<evidence type="ECO:0000256" key="1">
    <source>
        <dbReference type="SAM" id="MobiDB-lite"/>
    </source>
</evidence>
<dbReference type="Proteomes" id="UP000467700">
    <property type="component" value="Unassembled WGS sequence"/>
</dbReference>
<evidence type="ECO:0000313" key="3">
    <source>
        <dbReference type="Proteomes" id="UP000467700"/>
    </source>
</evidence>
<protein>
    <submittedName>
        <fullName evidence="2">Uncharacterized protein</fullName>
    </submittedName>
</protein>
<name>A0A8S0VXN6_CYCAE</name>
<evidence type="ECO:0000313" key="2">
    <source>
        <dbReference type="EMBL" id="CAA7261081.1"/>
    </source>
</evidence>
<proteinExistence type="predicted"/>